<dbReference type="EMBL" id="VDUY01000001">
    <property type="protein sequence ID" value="TXL68853.1"/>
    <property type="molecule type" value="Genomic_DNA"/>
</dbReference>
<evidence type="ECO:0000313" key="2">
    <source>
        <dbReference type="Proteomes" id="UP000321548"/>
    </source>
</evidence>
<name>A0A5C8P6A8_9BURK</name>
<reference evidence="1 2" key="1">
    <citation type="submission" date="2019-06" db="EMBL/GenBank/DDBJ databases">
        <title>Quisquiliibacterium sp. nov., isolated from a maize field.</title>
        <authorList>
            <person name="Lin S.-Y."/>
            <person name="Tsai C.-F."/>
            <person name="Young C.-C."/>
        </authorList>
    </citation>
    <scope>NUCLEOTIDE SEQUENCE [LARGE SCALE GENOMIC DNA]</scope>
    <source>
        <strain evidence="1 2">CC-CFT501</strain>
    </source>
</reference>
<dbReference type="PANTHER" id="PTHR39550">
    <property type="entry name" value="SLL0658 PROTEIN"/>
    <property type="match status" value="1"/>
</dbReference>
<evidence type="ECO:0000313" key="1">
    <source>
        <dbReference type="EMBL" id="TXL68853.1"/>
    </source>
</evidence>
<sequence length="161" mass="17317">MIVVLDASTLINLDNGEVLAEVLSLPGRIFQISPEVRRESRTVVKAIKAAVERGDLDWVDDTAIDAGEYEDALAVWELGPGETECILAAKALDCSVACDDGAARRVVEREIGIARMTGTVGLLREAVVVGLLTAEEAFAAYEQMKRLGGFLPKKSLADFQP</sequence>
<keyword evidence="2" id="KW-1185">Reference proteome</keyword>
<organism evidence="1 2">
    <name type="scientific">Zeimonas arvi</name>
    <dbReference type="NCBI Taxonomy" id="2498847"/>
    <lineage>
        <taxon>Bacteria</taxon>
        <taxon>Pseudomonadati</taxon>
        <taxon>Pseudomonadota</taxon>
        <taxon>Betaproteobacteria</taxon>
        <taxon>Burkholderiales</taxon>
        <taxon>Burkholderiaceae</taxon>
        <taxon>Zeimonas</taxon>
    </lineage>
</organism>
<dbReference type="PANTHER" id="PTHR39550:SF1">
    <property type="entry name" value="SLL0658 PROTEIN"/>
    <property type="match status" value="1"/>
</dbReference>
<dbReference type="InterPro" id="IPR021799">
    <property type="entry name" value="PIN-like_prokaryotic"/>
</dbReference>
<protein>
    <recommendedName>
        <fullName evidence="3">DUF3368 domain-containing protein</fullName>
    </recommendedName>
</protein>
<comment type="caution">
    <text evidence="1">The sequence shown here is derived from an EMBL/GenBank/DDBJ whole genome shotgun (WGS) entry which is preliminary data.</text>
</comment>
<evidence type="ECO:0008006" key="3">
    <source>
        <dbReference type="Google" id="ProtNLM"/>
    </source>
</evidence>
<dbReference type="RefSeq" id="WP_147702988.1">
    <property type="nucleotide sequence ID" value="NZ_VDUY01000001.1"/>
</dbReference>
<gene>
    <name evidence="1" type="ORF">FHP08_04010</name>
</gene>
<dbReference type="Proteomes" id="UP000321548">
    <property type="component" value="Unassembled WGS sequence"/>
</dbReference>
<dbReference type="Pfam" id="PF11848">
    <property type="entry name" value="DUF3368"/>
    <property type="match status" value="1"/>
</dbReference>
<proteinExistence type="predicted"/>
<dbReference type="OrthoDB" id="9130129at2"/>
<dbReference type="AlphaFoldDB" id="A0A5C8P6A8"/>
<accession>A0A5C8P6A8</accession>